<dbReference type="PANTHER" id="PTHR21143">
    <property type="entry name" value="INVERTEBRATE GUSTATORY RECEPTOR"/>
    <property type="match status" value="1"/>
</dbReference>
<dbReference type="VEuPathDB" id="VectorBase:AFUN015836"/>
<keyword evidence="7 8" id="KW-0807">Transducer</keyword>
<dbReference type="InterPro" id="IPR013604">
    <property type="entry name" value="7TM_chemorcpt"/>
</dbReference>
<keyword evidence="3 8" id="KW-0812">Transmembrane</keyword>
<dbReference type="GO" id="GO:0030425">
    <property type="term" value="C:dendrite"/>
    <property type="evidence" value="ECO:0007669"/>
    <property type="project" value="TreeGrafter"/>
</dbReference>
<dbReference type="EnsemblMetazoa" id="AFUN015836-RA">
    <property type="protein sequence ID" value="AFUN015836-PA"/>
    <property type="gene ID" value="AFUN015836"/>
</dbReference>
<name>A0A182S4W6_ANOFN</name>
<dbReference type="GO" id="GO:0050909">
    <property type="term" value="P:sensory perception of taste"/>
    <property type="evidence" value="ECO:0007669"/>
    <property type="project" value="InterPro"/>
</dbReference>
<dbReference type="GO" id="GO:0005886">
    <property type="term" value="C:plasma membrane"/>
    <property type="evidence" value="ECO:0007669"/>
    <property type="project" value="UniProtKB-SubCell"/>
</dbReference>
<dbReference type="Pfam" id="PF08395">
    <property type="entry name" value="7tm_7"/>
    <property type="match status" value="1"/>
</dbReference>
<feature type="transmembrane region" description="Helical" evidence="8">
    <location>
        <begin position="300"/>
        <end position="321"/>
    </location>
</feature>
<evidence type="ECO:0000313" key="9">
    <source>
        <dbReference type="EnsemblMetazoa" id="AFUN015836-PA"/>
    </source>
</evidence>
<keyword evidence="2 8" id="KW-1003">Cell membrane</keyword>
<organism evidence="9">
    <name type="scientific">Anopheles funestus</name>
    <name type="common">African malaria mosquito</name>
    <dbReference type="NCBI Taxonomy" id="62324"/>
    <lineage>
        <taxon>Eukaryota</taxon>
        <taxon>Metazoa</taxon>
        <taxon>Ecdysozoa</taxon>
        <taxon>Arthropoda</taxon>
        <taxon>Hexapoda</taxon>
        <taxon>Insecta</taxon>
        <taxon>Pterygota</taxon>
        <taxon>Neoptera</taxon>
        <taxon>Endopterygota</taxon>
        <taxon>Diptera</taxon>
        <taxon>Nematocera</taxon>
        <taxon>Culicoidea</taxon>
        <taxon>Culicidae</taxon>
        <taxon>Anophelinae</taxon>
        <taxon>Anopheles</taxon>
    </lineage>
</organism>
<dbReference type="AlphaFoldDB" id="A0A182S4W6"/>
<keyword evidence="5 8" id="KW-0472">Membrane</keyword>
<keyword evidence="6 8" id="KW-0675">Receptor</keyword>
<evidence type="ECO:0000256" key="2">
    <source>
        <dbReference type="ARBA" id="ARBA00022475"/>
    </source>
</evidence>
<evidence type="ECO:0000256" key="7">
    <source>
        <dbReference type="ARBA" id="ARBA00023224"/>
    </source>
</evidence>
<comment type="function">
    <text evidence="8">Gustatory receptor which mediates acceptance or avoidance behavior, depending on its substrates.</text>
</comment>
<dbReference type="VEuPathDB" id="VectorBase:AFUN2_011355"/>
<evidence type="ECO:0000256" key="6">
    <source>
        <dbReference type="ARBA" id="ARBA00023170"/>
    </source>
</evidence>
<dbReference type="GO" id="GO:0007165">
    <property type="term" value="P:signal transduction"/>
    <property type="evidence" value="ECO:0007669"/>
    <property type="project" value="UniProtKB-KW"/>
</dbReference>
<dbReference type="GO" id="GO:0007635">
    <property type="term" value="P:chemosensory behavior"/>
    <property type="evidence" value="ECO:0007669"/>
    <property type="project" value="TreeGrafter"/>
</dbReference>
<dbReference type="PANTHER" id="PTHR21143:SF104">
    <property type="entry name" value="GUSTATORY RECEPTOR 8A-RELATED"/>
    <property type="match status" value="1"/>
</dbReference>
<keyword evidence="4 8" id="KW-1133">Transmembrane helix</keyword>
<comment type="similarity">
    <text evidence="8">Belongs to the insect chemoreceptor superfamily. Gustatory receptor (GR) family.</text>
</comment>
<dbReference type="STRING" id="62324.A0A182S4W6"/>
<evidence type="ECO:0000256" key="3">
    <source>
        <dbReference type="ARBA" id="ARBA00022692"/>
    </source>
</evidence>
<comment type="subcellular location">
    <subcellularLocation>
        <location evidence="1 8">Cell membrane</location>
        <topology evidence="1 8">Multi-pass membrane protein</topology>
    </subcellularLocation>
</comment>
<sequence length="425" mass="47306">MVVALVFQLCGLQTYAGQGAPFGSTLALLWCIGNCILYVGVLAYCFIERRWLFADSRTGIGINVIPFIKCSITVVAHLVVLLEALLARGIYRALDVRVTSVDGTLGELMGQTAGTLLAQARTQFRNKLLLFGAYCCAIELGILALVYTNPVHRVIWCLTVPSLVTIRMKHLHHAYHIDRLTARFGVLRERMESLVTGQTISPEQQLKLTGHKVPPKLTSLDRWKMNVSVRPAIIDPWTLRNPAGLFATKSTYLTLWHAAKDLNGCCVYSQLANLLQNFIQCTCDLYSLYSLLYLNQLGDIFGFILSIVATFSALGIVLAACENCKNQVGQMGQLLYKRRGDETDLLAKMIENFSLLLQHTPIYFSLGGFFDMDFMLLKEIAAAITTYMVIFIQFMPKEEPGLDSTIANLNKSLLVTNSTLTVKLE</sequence>
<accession>A0A182S4W6</accession>
<feature type="transmembrane region" description="Helical" evidence="8">
    <location>
        <begin position="26"/>
        <end position="47"/>
    </location>
</feature>
<dbReference type="GO" id="GO:0030424">
    <property type="term" value="C:axon"/>
    <property type="evidence" value="ECO:0007669"/>
    <property type="project" value="TreeGrafter"/>
</dbReference>
<evidence type="ECO:0000256" key="1">
    <source>
        <dbReference type="ARBA" id="ARBA00004651"/>
    </source>
</evidence>
<evidence type="ECO:0000256" key="4">
    <source>
        <dbReference type="ARBA" id="ARBA00022989"/>
    </source>
</evidence>
<reference evidence="9" key="1">
    <citation type="submission" date="2020-05" db="UniProtKB">
        <authorList>
            <consortium name="EnsemblMetazoa"/>
        </authorList>
    </citation>
    <scope>IDENTIFICATION</scope>
    <source>
        <strain evidence="9">FUMOZ</strain>
    </source>
</reference>
<proteinExistence type="inferred from homology"/>
<evidence type="ECO:0000256" key="8">
    <source>
        <dbReference type="RuleBase" id="RU363108"/>
    </source>
</evidence>
<dbReference type="GO" id="GO:0043025">
    <property type="term" value="C:neuronal cell body"/>
    <property type="evidence" value="ECO:0007669"/>
    <property type="project" value="TreeGrafter"/>
</dbReference>
<protein>
    <recommendedName>
        <fullName evidence="8">Gustatory receptor</fullName>
    </recommendedName>
</protein>
<comment type="caution">
    <text evidence="8">Lacks conserved residue(s) required for the propagation of feature annotation.</text>
</comment>
<evidence type="ECO:0000256" key="5">
    <source>
        <dbReference type="ARBA" id="ARBA00023136"/>
    </source>
</evidence>
<dbReference type="GO" id="GO:0008049">
    <property type="term" value="P:male courtship behavior"/>
    <property type="evidence" value="ECO:0007669"/>
    <property type="project" value="TreeGrafter"/>
</dbReference>